<evidence type="ECO:0000313" key="3">
    <source>
        <dbReference type="Proteomes" id="UP000801492"/>
    </source>
</evidence>
<feature type="compositionally biased region" description="Polar residues" evidence="1">
    <location>
        <begin position="1"/>
        <end position="39"/>
    </location>
</feature>
<keyword evidence="3" id="KW-1185">Reference proteome</keyword>
<gene>
    <name evidence="2" type="ORF">ILUMI_16243</name>
</gene>
<dbReference type="AlphaFoldDB" id="A0A8K0CUT6"/>
<organism evidence="2 3">
    <name type="scientific">Ignelater luminosus</name>
    <name type="common">Cucubano</name>
    <name type="synonym">Pyrophorus luminosus</name>
    <dbReference type="NCBI Taxonomy" id="2038154"/>
    <lineage>
        <taxon>Eukaryota</taxon>
        <taxon>Metazoa</taxon>
        <taxon>Ecdysozoa</taxon>
        <taxon>Arthropoda</taxon>
        <taxon>Hexapoda</taxon>
        <taxon>Insecta</taxon>
        <taxon>Pterygota</taxon>
        <taxon>Neoptera</taxon>
        <taxon>Endopterygota</taxon>
        <taxon>Coleoptera</taxon>
        <taxon>Polyphaga</taxon>
        <taxon>Elateriformia</taxon>
        <taxon>Elateroidea</taxon>
        <taxon>Elateridae</taxon>
        <taxon>Agrypninae</taxon>
        <taxon>Pyrophorini</taxon>
        <taxon>Ignelater</taxon>
    </lineage>
</organism>
<evidence type="ECO:0000256" key="1">
    <source>
        <dbReference type="SAM" id="MobiDB-lite"/>
    </source>
</evidence>
<feature type="region of interest" description="Disordered" evidence="1">
    <location>
        <begin position="1"/>
        <end position="46"/>
    </location>
</feature>
<accession>A0A8K0CUT6</accession>
<protein>
    <submittedName>
        <fullName evidence="2">Uncharacterized protein</fullName>
    </submittedName>
</protein>
<name>A0A8K0CUT6_IGNLU</name>
<dbReference type="EMBL" id="VTPC01060452">
    <property type="protein sequence ID" value="KAF2889930.1"/>
    <property type="molecule type" value="Genomic_DNA"/>
</dbReference>
<comment type="caution">
    <text evidence="2">The sequence shown here is derived from an EMBL/GenBank/DDBJ whole genome shotgun (WGS) entry which is preliminary data.</text>
</comment>
<feature type="non-terminal residue" evidence="2">
    <location>
        <position position="1"/>
    </location>
</feature>
<dbReference type="Proteomes" id="UP000801492">
    <property type="component" value="Unassembled WGS sequence"/>
</dbReference>
<evidence type="ECO:0000313" key="2">
    <source>
        <dbReference type="EMBL" id="KAF2889930.1"/>
    </source>
</evidence>
<sequence>STLYFTPQTNTGHPHQEDQGSTPRDGTSNPYWSTSSHFVSNPERGRSKLHTPTCVIPIKYQPSCQQTFKNLNLKIDPHGRIVTEIPVNQRSGDVIIPQQIIQNCKISET</sequence>
<reference evidence="2" key="1">
    <citation type="submission" date="2019-08" db="EMBL/GenBank/DDBJ databases">
        <title>The genome of the North American firefly Photinus pyralis.</title>
        <authorList>
            <consortium name="Photinus pyralis genome working group"/>
            <person name="Fallon T.R."/>
            <person name="Sander Lower S.E."/>
            <person name="Weng J.-K."/>
        </authorList>
    </citation>
    <scope>NUCLEOTIDE SEQUENCE</scope>
    <source>
        <strain evidence="2">TRF0915ILg1</strain>
        <tissue evidence="2">Whole body</tissue>
    </source>
</reference>
<proteinExistence type="predicted"/>